<evidence type="ECO:0000256" key="2">
    <source>
        <dbReference type="ARBA" id="ARBA00022741"/>
    </source>
</evidence>
<keyword evidence="3 5" id="KW-0067">ATP-binding</keyword>
<dbReference type="Gene3D" id="3.40.50.300">
    <property type="entry name" value="P-loop containing nucleotide triphosphate hydrolases"/>
    <property type="match status" value="1"/>
</dbReference>
<dbReference type="AlphaFoldDB" id="A0A948RUL3"/>
<dbReference type="Pfam" id="PF00005">
    <property type="entry name" value="ABC_tran"/>
    <property type="match status" value="1"/>
</dbReference>
<reference evidence="5" key="1">
    <citation type="submission" date="2021-05" db="EMBL/GenBank/DDBJ databases">
        <title>Energy efficiency and biological interactions define the core microbiome of deep oligotrophic groundwater.</title>
        <authorList>
            <person name="Mehrshad M."/>
            <person name="Lopez-Fernandez M."/>
            <person name="Bell E."/>
            <person name="Bernier-Latmani R."/>
            <person name="Bertilsson S."/>
            <person name="Dopson M."/>
        </authorList>
    </citation>
    <scope>NUCLEOTIDE SEQUENCE</scope>
    <source>
        <strain evidence="5">Modern_marine.mb.64</strain>
    </source>
</reference>
<dbReference type="GO" id="GO:0016887">
    <property type="term" value="F:ATP hydrolysis activity"/>
    <property type="evidence" value="ECO:0007669"/>
    <property type="project" value="InterPro"/>
</dbReference>
<evidence type="ECO:0000256" key="1">
    <source>
        <dbReference type="ARBA" id="ARBA00022448"/>
    </source>
</evidence>
<comment type="caution">
    <text evidence="5">The sequence shown here is derived from an EMBL/GenBank/DDBJ whole genome shotgun (WGS) entry which is preliminary data.</text>
</comment>
<gene>
    <name evidence="5" type="ORF">KJ970_09585</name>
</gene>
<evidence type="ECO:0000313" key="6">
    <source>
        <dbReference type="Proteomes" id="UP000777784"/>
    </source>
</evidence>
<organism evidence="5 6">
    <name type="scientific">Eiseniibacteriota bacterium</name>
    <dbReference type="NCBI Taxonomy" id="2212470"/>
    <lineage>
        <taxon>Bacteria</taxon>
        <taxon>Candidatus Eiseniibacteriota</taxon>
    </lineage>
</organism>
<name>A0A948RUL3_UNCEI</name>
<evidence type="ECO:0000313" key="5">
    <source>
        <dbReference type="EMBL" id="MBU2691170.1"/>
    </source>
</evidence>
<dbReference type="Proteomes" id="UP000777784">
    <property type="component" value="Unassembled WGS sequence"/>
</dbReference>
<evidence type="ECO:0000256" key="3">
    <source>
        <dbReference type="ARBA" id="ARBA00022840"/>
    </source>
</evidence>
<dbReference type="PROSITE" id="PS50893">
    <property type="entry name" value="ABC_TRANSPORTER_2"/>
    <property type="match status" value="1"/>
</dbReference>
<keyword evidence="1" id="KW-0813">Transport</keyword>
<dbReference type="FunFam" id="3.40.50.300:FF:000425">
    <property type="entry name" value="Probable ABC transporter, ATP-binding subunit"/>
    <property type="match status" value="1"/>
</dbReference>
<evidence type="ECO:0000259" key="4">
    <source>
        <dbReference type="PROSITE" id="PS50893"/>
    </source>
</evidence>
<dbReference type="SUPFAM" id="SSF50331">
    <property type="entry name" value="MOP-like"/>
    <property type="match status" value="1"/>
</dbReference>
<dbReference type="InterPro" id="IPR027417">
    <property type="entry name" value="P-loop_NTPase"/>
</dbReference>
<dbReference type="Gene3D" id="3.40.50.12370">
    <property type="match status" value="1"/>
</dbReference>
<accession>A0A948RUL3</accession>
<sequence length="623" mass="68098">MSISLRHLVKQYRDHTAVHGLSLEVLEGELFVLLGPSGSGKSTVLRMIAGLTEVDSGSVSIRGRDITDLPPQARRIGFVFQNYALFQQMTVAANIEFVLRIRKMPHIERLHRREELLELVGLSGLGDRYPRQLSGGQQQRVALARALACQPDVLLLDEPFGALDPPIRAELRGAIRSIQRELSIPTIFVTHDQEEAFALADRIGVMHSGRLLEVGAPDELYLRPQTEFVATFLGSANLMVGECASDGVRLGPLHFPLSSAVVEHNTLYRRVQVLFRPEDVVVRNAREALEEPLLGEARVVEASFAGGHQRLRLQLPKLPGVRAISPPAPFGSDSMLIEATRPQDYALRFPLQPGDTAWIGVRRIHALTHPGMSFLVVTDGSPAAHSALEMGGRLASLAHARVTMLAQGLDGEGLRSALQELRGLTGSDLLQEPRMSADPLPDAVLAETEWNPYDLVVHARPARGVARLAEHLLSIAEHHLLLVPPGASLPTQALICVTVGESAKEDVQFAGRLVRHLGAEATILTVLGDRTPDPALEQARRFLAAGERTLSLWGVPSRSVLRSGEVKEQILAELGGRRHDLAVLGVPVAARGRGFALSRQVRDLLEEIRDRAVLLVRPRILKK</sequence>
<dbReference type="SUPFAM" id="SSF52540">
    <property type="entry name" value="P-loop containing nucleoside triphosphate hydrolases"/>
    <property type="match status" value="1"/>
</dbReference>
<dbReference type="InterPro" id="IPR003593">
    <property type="entry name" value="AAA+_ATPase"/>
</dbReference>
<dbReference type="InterPro" id="IPR008995">
    <property type="entry name" value="Mo/tungstate-bd_C_term_dom"/>
</dbReference>
<dbReference type="GO" id="GO:0015697">
    <property type="term" value="P:quaternary ammonium group transport"/>
    <property type="evidence" value="ECO:0007669"/>
    <property type="project" value="UniProtKB-ARBA"/>
</dbReference>
<dbReference type="SUPFAM" id="SSF52402">
    <property type="entry name" value="Adenine nucleotide alpha hydrolases-like"/>
    <property type="match status" value="1"/>
</dbReference>
<protein>
    <submittedName>
        <fullName evidence="5">ABC transporter ATP-binding protein</fullName>
    </submittedName>
</protein>
<dbReference type="InterPro" id="IPR017871">
    <property type="entry name" value="ABC_transporter-like_CS"/>
</dbReference>
<dbReference type="GO" id="GO:0005524">
    <property type="term" value="F:ATP binding"/>
    <property type="evidence" value="ECO:0007669"/>
    <property type="project" value="UniProtKB-KW"/>
</dbReference>
<dbReference type="PANTHER" id="PTHR42781:SF4">
    <property type="entry name" value="SPERMIDINE_PUTRESCINE IMPORT ATP-BINDING PROTEIN POTA"/>
    <property type="match status" value="1"/>
</dbReference>
<dbReference type="Gene3D" id="2.40.50.100">
    <property type="match status" value="1"/>
</dbReference>
<dbReference type="SMART" id="SM00382">
    <property type="entry name" value="AAA"/>
    <property type="match status" value="1"/>
</dbReference>
<dbReference type="PROSITE" id="PS00211">
    <property type="entry name" value="ABC_TRANSPORTER_1"/>
    <property type="match status" value="1"/>
</dbReference>
<dbReference type="PANTHER" id="PTHR42781">
    <property type="entry name" value="SPERMIDINE/PUTRESCINE IMPORT ATP-BINDING PROTEIN POTA"/>
    <property type="match status" value="1"/>
</dbReference>
<dbReference type="InterPro" id="IPR003439">
    <property type="entry name" value="ABC_transporter-like_ATP-bd"/>
</dbReference>
<feature type="domain" description="ABC transporter" evidence="4">
    <location>
        <begin position="3"/>
        <end position="233"/>
    </location>
</feature>
<keyword evidence="2" id="KW-0547">Nucleotide-binding</keyword>
<proteinExistence type="predicted"/>
<dbReference type="EMBL" id="JAHJDP010000046">
    <property type="protein sequence ID" value="MBU2691170.1"/>
    <property type="molecule type" value="Genomic_DNA"/>
</dbReference>
<dbReference type="InterPro" id="IPR050093">
    <property type="entry name" value="ABC_SmlMolc_Importer"/>
</dbReference>